<protein>
    <submittedName>
        <fullName evidence="8">Cryptochrome/photolyase family protein</fullName>
        <ecNumber evidence="8">4.1.99.3</ecNumber>
    </submittedName>
</protein>
<evidence type="ECO:0000313" key="8">
    <source>
        <dbReference type="EMBL" id="MFD2998773.1"/>
    </source>
</evidence>
<dbReference type="InterPro" id="IPR002081">
    <property type="entry name" value="Cryptochrome/DNA_photolyase_1"/>
</dbReference>
<keyword evidence="3 6" id="KW-0285">Flavoprotein</keyword>
<keyword evidence="8" id="KW-0456">Lyase</keyword>
<evidence type="ECO:0000256" key="3">
    <source>
        <dbReference type="ARBA" id="ARBA00022630"/>
    </source>
</evidence>
<comment type="similarity">
    <text evidence="6">Belongs to the DNA photolyase family.</text>
</comment>
<comment type="cofactor">
    <cofactor evidence="2">
        <name>FAD</name>
        <dbReference type="ChEBI" id="CHEBI:57692"/>
    </cofactor>
</comment>
<dbReference type="InterPro" id="IPR018394">
    <property type="entry name" value="DNA_photolyase_1_CS_C"/>
</dbReference>
<dbReference type="Pfam" id="PF03441">
    <property type="entry name" value="FAD_binding_7"/>
    <property type="match status" value="1"/>
</dbReference>
<dbReference type="SUPFAM" id="SSF48173">
    <property type="entry name" value="Cryptochrome/photolyase FAD-binding domain"/>
    <property type="match status" value="1"/>
</dbReference>
<dbReference type="RefSeq" id="WP_377479088.1">
    <property type="nucleotide sequence ID" value="NZ_JBHUOX010000001.1"/>
</dbReference>
<reference evidence="9" key="1">
    <citation type="journal article" date="2019" name="Int. J. Syst. Evol. Microbiol.">
        <title>The Global Catalogue of Microorganisms (GCM) 10K type strain sequencing project: providing services to taxonomists for standard genome sequencing and annotation.</title>
        <authorList>
            <consortium name="The Broad Institute Genomics Platform"/>
            <consortium name="The Broad Institute Genome Sequencing Center for Infectious Disease"/>
            <person name="Wu L."/>
            <person name="Ma J."/>
        </authorList>
    </citation>
    <scope>NUCLEOTIDE SEQUENCE [LARGE SCALE GENOMIC DNA]</scope>
    <source>
        <strain evidence="9">KCTC 23984</strain>
    </source>
</reference>
<dbReference type="PROSITE" id="PS51645">
    <property type="entry name" value="PHR_CRY_ALPHA_BETA"/>
    <property type="match status" value="1"/>
</dbReference>
<dbReference type="SUPFAM" id="SSF52425">
    <property type="entry name" value="Cryptochrome/photolyase, N-terminal domain"/>
    <property type="match status" value="1"/>
</dbReference>
<keyword evidence="5 6" id="KW-0157">Chromophore</keyword>
<gene>
    <name evidence="8" type="ORF">ACFS7Z_00245</name>
</gene>
<dbReference type="InterPro" id="IPR014729">
    <property type="entry name" value="Rossmann-like_a/b/a_fold"/>
</dbReference>
<dbReference type="Proteomes" id="UP001597641">
    <property type="component" value="Unassembled WGS sequence"/>
</dbReference>
<dbReference type="Gene3D" id="1.25.40.80">
    <property type="match status" value="1"/>
</dbReference>
<dbReference type="PANTHER" id="PTHR11455">
    <property type="entry name" value="CRYPTOCHROME"/>
    <property type="match status" value="1"/>
</dbReference>
<dbReference type="InterPro" id="IPR005101">
    <property type="entry name" value="Cryptochr/Photolyase_FAD-bd"/>
</dbReference>
<dbReference type="InterPro" id="IPR006050">
    <property type="entry name" value="DNA_photolyase_N"/>
</dbReference>
<evidence type="ECO:0000256" key="2">
    <source>
        <dbReference type="ARBA" id="ARBA00001974"/>
    </source>
</evidence>
<dbReference type="PRINTS" id="PR00147">
    <property type="entry name" value="DNAPHOTLYASE"/>
</dbReference>
<evidence type="ECO:0000256" key="1">
    <source>
        <dbReference type="ARBA" id="ARBA00001932"/>
    </source>
</evidence>
<feature type="domain" description="Photolyase/cryptochrome alpha/beta" evidence="7">
    <location>
        <begin position="1"/>
        <end position="130"/>
    </location>
</feature>
<comment type="cofactor">
    <cofactor evidence="1">
        <name>(6R)-5,10-methylene-5,6,7,8-tetrahydrofolate</name>
        <dbReference type="ChEBI" id="CHEBI:15636"/>
    </cofactor>
</comment>
<dbReference type="GO" id="GO:0003904">
    <property type="term" value="F:deoxyribodipyrimidine photo-lyase activity"/>
    <property type="evidence" value="ECO:0007669"/>
    <property type="project" value="UniProtKB-EC"/>
</dbReference>
<dbReference type="InterPro" id="IPR036134">
    <property type="entry name" value="Crypto/Photolyase_FAD-like_sf"/>
</dbReference>
<evidence type="ECO:0000256" key="4">
    <source>
        <dbReference type="ARBA" id="ARBA00022827"/>
    </source>
</evidence>
<evidence type="ECO:0000256" key="5">
    <source>
        <dbReference type="ARBA" id="ARBA00022991"/>
    </source>
</evidence>
<keyword evidence="9" id="KW-1185">Reference proteome</keyword>
<dbReference type="Gene3D" id="3.40.50.620">
    <property type="entry name" value="HUPs"/>
    <property type="match status" value="1"/>
</dbReference>
<evidence type="ECO:0000259" key="7">
    <source>
        <dbReference type="PROSITE" id="PS51645"/>
    </source>
</evidence>
<evidence type="ECO:0000313" key="9">
    <source>
        <dbReference type="Proteomes" id="UP001597641"/>
    </source>
</evidence>
<dbReference type="Gene3D" id="1.10.579.10">
    <property type="entry name" value="DNA Cyclobutane Dipyrimidine Photolyase, subunit A, domain 3"/>
    <property type="match status" value="1"/>
</dbReference>
<comment type="caution">
    <text evidence="8">The sequence shown here is derived from an EMBL/GenBank/DDBJ whole genome shotgun (WGS) entry which is preliminary data.</text>
</comment>
<dbReference type="Pfam" id="PF00875">
    <property type="entry name" value="DNA_photolyase"/>
    <property type="match status" value="1"/>
</dbReference>
<dbReference type="EC" id="4.1.99.3" evidence="8"/>
<evidence type="ECO:0000256" key="6">
    <source>
        <dbReference type="RuleBase" id="RU004182"/>
    </source>
</evidence>
<dbReference type="PROSITE" id="PS00691">
    <property type="entry name" value="DNA_PHOTOLYASES_1_2"/>
    <property type="match status" value="1"/>
</dbReference>
<proteinExistence type="inferred from homology"/>
<keyword evidence="4 6" id="KW-0274">FAD</keyword>
<dbReference type="PANTHER" id="PTHR11455:SF9">
    <property type="entry name" value="CRYPTOCHROME CIRCADIAN CLOCK 5 ISOFORM X1"/>
    <property type="match status" value="1"/>
</dbReference>
<organism evidence="8 9">
    <name type="scientific">Pontibacter toksunensis</name>
    <dbReference type="NCBI Taxonomy" id="1332631"/>
    <lineage>
        <taxon>Bacteria</taxon>
        <taxon>Pseudomonadati</taxon>
        <taxon>Bacteroidota</taxon>
        <taxon>Cytophagia</taxon>
        <taxon>Cytophagales</taxon>
        <taxon>Hymenobacteraceae</taxon>
        <taxon>Pontibacter</taxon>
    </lineage>
</organism>
<dbReference type="EMBL" id="JBHUOX010000001">
    <property type="protein sequence ID" value="MFD2998773.1"/>
    <property type="molecule type" value="Genomic_DNA"/>
</dbReference>
<dbReference type="InterPro" id="IPR036155">
    <property type="entry name" value="Crypto/Photolyase_N_sf"/>
</dbReference>
<dbReference type="PROSITE" id="PS00394">
    <property type="entry name" value="DNA_PHOTOLYASES_1_1"/>
    <property type="match status" value="1"/>
</dbReference>
<name>A0ABW6BRP7_9BACT</name>
<sequence length="352" mass="41204">MIFFWFRRDLRLHDNVGLYQALTSGKKVLPLFIFDSDILDNLENRQDARVDFIHQSVAKLHELLEQQGSTLLVRHGKPLEVIKELLQEYAVEGMYTNRDYEPYARNRDQEVEEYLHGKGLIFTTCKDSVLFECSEILTLSGTPYKVYTPYKNAWKKVFKEKMAEPLPSEQHLDKLLPHPTTQLPTLHQLGFETAGIPTPDPDLAEEVLLRYKDTRNLPALDATTRVSPHLRFGTVSVRETVSMALKHSDTWLQELIWREFFMQQLFHFPNSAEESFKPAFRQIAWRNNETDFRQWCEGKTGFPMVDAGMREMNATGFMHNRVRMVVASFLIKDLLIDWRWGEAYFAKKTPRL</sequence>
<accession>A0ABW6BRP7</accession>